<evidence type="ECO:0000313" key="1">
    <source>
        <dbReference type="EMBL" id="GFY53329.1"/>
    </source>
</evidence>
<dbReference type="EMBL" id="BMAV01009219">
    <property type="protein sequence ID" value="GFY53329.1"/>
    <property type="molecule type" value="Genomic_DNA"/>
</dbReference>
<proteinExistence type="predicted"/>
<dbReference type="Proteomes" id="UP000886998">
    <property type="component" value="Unassembled WGS sequence"/>
</dbReference>
<keyword evidence="2" id="KW-1185">Reference proteome</keyword>
<name>A0A8X7C5M1_9ARAC</name>
<sequence>MNAGRERNKRYFGDRPTTLGCLSKCGIQPKIQSLSLKLSRSPQCPLPFRQFLLLTMSVESELLPNNTNLVILGVQLCPYLPDMNTCDFVVMKYLVYEKQAGLVNFKDFVIDSFSKCRKGNVPEFVTSASVLCYCITPEGSRSENFMH</sequence>
<organism evidence="1 2">
    <name type="scientific">Trichonephila inaurata madagascariensis</name>
    <dbReference type="NCBI Taxonomy" id="2747483"/>
    <lineage>
        <taxon>Eukaryota</taxon>
        <taxon>Metazoa</taxon>
        <taxon>Ecdysozoa</taxon>
        <taxon>Arthropoda</taxon>
        <taxon>Chelicerata</taxon>
        <taxon>Arachnida</taxon>
        <taxon>Araneae</taxon>
        <taxon>Araneomorphae</taxon>
        <taxon>Entelegynae</taxon>
        <taxon>Araneoidea</taxon>
        <taxon>Nephilidae</taxon>
        <taxon>Trichonephila</taxon>
        <taxon>Trichonephila inaurata</taxon>
    </lineage>
</organism>
<accession>A0A8X7C5M1</accession>
<comment type="caution">
    <text evidence="1">The sequence shown here is derived from an EMBL/GenBank/DDBJ whole genome shotgun (WGS) entry which is preliminary data.</text>
</comment>
<evidence type="ECO:0000313" key="2">
    <source>
        <dbReference type="Proteomes" id="UP000886998"/>
    </source>
</evidence>
<dbReference type="AlphaFoldDB" id="A0A8X7C5M1"/>
<reference evidence="1" key="1">
    <citation type="submission" date="2020-08" db="EMBL/GenBank/DDBJ databases">
        <title>Multicomponent nature underlies the extraordinary mechanical properties of spider dragline silk.</title>
        <authorList>
            <person name="Kono N."/>
            <person name="Nakamura H."/>
            <person name="Mori M."/>
            <person name="Yoshida Y."/>
            <person name="Ohtoshi R."/>
            <person name="Malay A.D."/>
            <person name="Moran D.A.P."/>
            <person name="Tomita M."/>
            <person name="Numata K."/>
            <person name="Arakawa K."/>
        </authorList>
    </citation>
    <scope>NUCLEOTIDE SEQUENCE</scope>
</reference>
<gene>
    <name evidence="1" type="ORF">TNIN_222301</name>
</gene>
<protein>
    <submittedName>
        <fullName evidence="1">Uncharacterized protein</fullName>
    </submittedName>
</protein>